<dbReference type="InterPro" id="IPR034804">
    <property type="entry name" value="SQR/QFR_C/D"/>
</dbReference>
<keyword evidence="11" id="KW-0408">Iron</keyword>
<dbReference type="GO" id="GO:0006099">
    <property type="term" value="P:tricarboxylic acid cycle"/>
    <property type="evidence" value="ECO:0007669"/>
    <property type="project" value="TreeGrafter"/>
</dbReference>
<dbReference type="AlphaFoldDB" id="A0A8J2SY23"/>
<comment type="similarity">
    <text evidence="2 12">Belongs to the CybS family.</text>
</comment>
<feature type="binding site" evidence="10">
    <location>
        <position position="73"/>
    </location>
    <ligand>
        <name>a ubiquinone</name>
        <dbReference type="ChEBI" id="CHEBI:16389"/>
        <note>ligand shared with IP/SDHB</note>
    </ligand>
</feature>
<dbReference type="EMBL" id="CAKKNE010000005">
    <property type="protein sequence ID" value="CAH0377069.1"/>
    <property type="molecule type" value="Genomic_DNA"/>
</dbReference>
<organism evidence="13 14">
    <name type="scientific">Pelagomonas calceolata</name>
    <dbReference type="NCBI Taxonomy" id="35677"/>
    <lineage>
        <taxon>Eukaryota</taxon>
        <taxon>Sar</taxon>
        <taxon>Stramenopiles</taxon>
        <taxon>Ochrophyta</taxon>
        <taxon>Pelagophyceae</taxon>
        <taxon>Pelagomonadales</taxon>
        <taxon>Pelagomonadaceae</taxon>
        <taxon>Pelagomonas</taxon>
    </lineage>
</organism>
<sequence>MSMGGALGKFIAADAEVGLAVKVYHRVNLALLGATPVALATDNTFLSFPVDMGLAIMFPLHGHIGMNYVITDYVPKLFSKAAVGPARAVMVGVTGFTMLGLTKLNVEGPGITGTLKALWRKE</sequence>
<evidence type="ECO:0000256" key="6">
    <source>
        <dbReference type="ARBA" id="ARBA00022946"/>
    </source>
</evidence>
<keyword evidence="5 12" id="KW-0999">Mitochondrion inner membrane</keyword>
<evidence type="ECO:0000256" key="5">
    <source>
        <dbReference type="ARBA" id="ARBA00022792"/>
    </source>
</evidence>
<evidence type="ECO:0000313" key="13">
    <source>
        <dbReference type="EMBL" id="CAH0377069.1"/>
    </source>
</evidence>
<dbReference type="Pfam" id="PF05328">
    <property type="entry name" value="CybS"/>
    <property type="match status" value="1"/>
</dbReference>
<comment type="caution">
    <text evidence="13">The sequence shown here is derived from an EMBL/GenBank/DDBJ whole genome shotgun (WGS) entry which is preliminary data.</text>
</comment>
<evidence type="ECO:0000256" key="10">
    <source>
        <dbReference type="PIRSR" id="PIRSR607992-1"/>
    </source>
</evidence>
<dbReference type="OrthoDB" id="18577at2759"/>
<evidence type="ECO:0000256" key="9">
    <source>
        <dbReference type="ARBA" id="ARBA00023136"/>
    </source>
</evidence>
<evidence type="ECO:0000256" key="2">
    <source>
        <dbReference type="ARBA" id="ARBA00007294"/>
    </source>
</evidence>
<keyword evidence="11" id="KW-0479">Metal-binding</keyword>
<reference evidence="13" key="1">
    <citation type="submission" date="2021-11" db="EMBL/GenBank/DDBJ databases">
        <authorList>
            <consortium name="Genoscope - CEA"/>
            <person name="William W."/>
        </authorList>
    </citation>
    <scope>NUCLEOTIDE SEQUENCE</scope>
</reference>
<dbReference type="Gene3D" id="1.20.1300.10">
    <property type="entry name" value="Fumarate reductase/succinate dehydrogenase, transmembrane subunit"/>
    <property type="match status" value="1"/>
</dbReference>
<evidence type="ECO:0000256" key="1">
    <source>
        <dbReference type="ARBA" id="ARBA00004448"/>
    </source>
</evidence>
<evidence type="ECO:0000256" key="3">
    <source>
        <dbReference type="ARBA" id="ARBA00022448"/>
    </source>
</evidence>
<keyword evidence="14" id="KW-1185">Reference proteome</keyword>
<keyword evidence="6 12" id="KW-0809">Transit peptide</keyword>
<keyword evidence="9 12" id="KW-0472">Membrane</keyword>
<proteinExistence type="inferred from homology"/>
<keyword evidence="7" id="KW-1133">Transmembrane helix</keyword>
<evidence type="ECO:0000256" key="8">
    <source>
        <dbReference type="ARBA" id="ARBA00023128"/>
    </source>
</evidence>
<name>A0A8J2SY23_9STRA</name>
<accession>A0A8J2SY23</accession>
<dbReference type="GO" id="GO:0005743">
    <property type="term" value="C:mitochondrial inner membrane"/>
    <property type="evidence" value="ECO:0007669"/>
    <property type="project" value="UniProtKB-SubCell"/>
</dbReference>
<dbReference type="PANTHER" id="PTHR13337">
    <property type="entry name" value="SUCCINATE DEHYDROGENASE"/>
    <property type="match status" value="1"/>
</dbReference>
<keyword evidence="8 12" id="KW-0496">Mitochondrion</keyword>
<keyword evidence="4" id="KW-0812">Transmembrane</keyword>
<dbReference type="Proteomes" id="UP000789595">
    <property type="component" value="Unassembled WGS sequence"/>
</dbReference>
<evidence type="ECO:0000256" key="7">
    <source>
        <dbReference type="ARBA" id="ARBA00022989"/>
    </source>
</evidence>
<dbReference type="GO" id="GO:0046872">
    <property type="term" value="F:metal ion binding"/>
    <property type="evidence" value="ECO:0007669"/>
    <property type="project" value="UniProtKB-KW"/>
</dbReference>
<evidence type="ECO:0000256" key="4">
    <source>
        <dbReference type="ARBA" id="ARBA00022692"/>
    </source>
</evidence>
<evidence type="ECO:0000313" key="14">
    <source>
        <dbReference type="Proteomes" id="UP000789595"/>
    </source>
</evidence>
<dbReference type="InterPro" id="IPR007992">
    <property type="entry name" value="CybS"/>
</dbReference>
<evidence type="ECO:0000256" key="11">
    <source>
        <dbReference type="PIRSR" id="PIRSR607992-2"/>
    </source>
</evidence>
<evidence type="ECO:0000256" key="12">
    <source>
        <dbReference type="RuleBase" id="RU364031"/>
    </source>
</evidence>
<dbReference type="PANTHER" id="PTHR13337:SF2">
    <property type="entry name" value="SUCCINATE DEHYDROGENASE [UBIQUINONE] CYTOCHROME B SMALL SUBUNIT, MITOCHONDRIAL"/>
    <property type="match status" value="1"/>
</dbReference>
<comment type="subcellular location">
    <subcellularLocation>
        <location evidence="1 12">Mitochondrion inner membrane</location>
        <topology evidence="1 12">Multi-pass membrane protein</topology>
    </subcellularLocation>
</comment>
<feature type="binding site" description="axial binding residue" evidence="11">
    <location>
        <position position="61"/>
    </location>
    <ligand>
        <name>heme b</name>
        <dbReference type="ChEBI" id="CHEBI:60344"/>
        <note>ligand shared with SDHC</note>
    </ligand>
    <ligandPart>
        <name>Fe</name>
        <dbReference type="ChEBI" id="CHEBI:18248"/>
    </ligandPart>
</feature>
<gene>
    <name evidence="13" type="ORF">PECAL_5P16490</name>
</gene>
<protein>
    <recommendedName>
        <fullName evidence="12">Succinate dehydrogenase [ubiquinone] cytochrome b small subunit</fullName>
    </recommendedName>
</protein>
<dbReference type="GO" id="GO:0020037">
    <property type="term" value="F:heme binding"/>
    <property type="evidence" value="ECO:0007669"/>
    <property type="project" value="TreeGrafter"/>
</dbReference>
<keyword evidence="3" id="KW-0813">Transport</keyword>
<dbReference type="GO" id="GO:0048039">
    <property type="term" value="F:ubiquinone binding"/>
    <property type="evidence" value="ECO:0007669"/>
    <property type="project" value="TreeGrafter"/>
</dbReference>
<dbReference type="GO" id="GO:0006121">
    <property type="term" value="P:mitochondrial electron transport, succinate to ubiquinone"/>
    <property type="evidence" value="ECO:0007669"/>
    <property type="project" value="TreeGrafter"/>
</dbReference>